<evidence type="ECO:0000259" key="3">
    <source>
        <dbReference type="Pfam" id="PF18152"/>
    </source>
</evidence>
<dbReference type="Pfam" id="PF00793">
    <property type="entry name" value="DAHP_synth_1"/>
    <property type="match status" value="1"/>
</dbReference>
<dbReference type="InterPro" id="IPR006268">
    <property type="entry name" value="DAHP_syn_2"/>
</dbReference>
<evidence type="ECO:0000313" key="4">
    <source>
        <dbReference type="EMBL" id="MCV2231713.1"/>
    </source>
</evidence>
<dbReference type="SUPFAM" id="SSF51569">
    <property type="entry name" value="Aldolase"/>
    <property type="match status" value="1"/>
</dbReference>
<dbReference type="NCBIfam" id="NF009239">
    <property type="entry name" value="PRK12595.1"/>
    <property type="match status" value="1"/>
</dbReference>
<feature type="domain" description="DAHP synthetase I/KDSA" evidence="2">
    <location>
        <begin position="81"/>
        <end position="330"/>
    </location>
</feature>
<dbReference type="InterPro" id="IPR006218">
    <property type="entry name" value="DAHP1/KDSA"/>
</dbReference>
<dbReference type="Pfam" id="PF18152">
    <property type="entry name" value="DAHP_snth_FXD"/>
    <property type="match status" value="1"/>
</dbReference>
<dbReference type="InterPro" id="IPR052899">
    <property type="entry name" value="Class-I_DAHP_synthase"/>
</dbReference>
<comment type="caution">
    <text evidence="4">The sequence shown here is derived from an EMBL/GenBank/DDBJ whole genome shotgun (WGS) entry which is preliminary data.</text>
</comment>
<dbReference type="GO" id="GO:0003849">
    <property type="term" value="F:3-deoxy-7-phosphoheptulonate synthase activity"/>
    <property type="evidence" value="ECO:0007669"/>
    <property type="project" value="UniProtKB-EC"/>
</dbReference>
<feature type="domain" description="DAHP synthase ferredoxin-like" evidence="3">
    <location>
        <begin position="1"/>
        <end position="66"/>
    </location>
</feature>
<proteinExistence type="predicted"/>
<reference evidence="4" key="1">
    <citation type="submission" date="2022-09" db="EMBL/GenBank/DDBJ databases">
        <title>Novel Mycoplasma species identified in domestic and wild animals.</title>
        <authorList>
            <person name="Volokhov D.V."/>
            <person name="Furtak V.A."/>
            <person name="Zagorodnyaya T.A."/>
        </authorList>
    </citation>
    <scope>NUCLEOTIDE SEQUENCE</scope>
    <source>
        <strain evidence="4">Oakley</strain>
    </source>
</reference>
<dbReference type="PANTHER" id="PTHR43018">
    <property type="entry name" value="PHOSPHO-2-DEHYDRO-3-DEOXYHEPTONATE ALDOLASE"/>
    <property type="match status" value="1"/>
</dbReference>
<accession>A0ABT2Y4Q5</accession>
<sequence>MIVQMKPQATKEQFKRISDFLVSKGFGIKDASSDTNIVFGIIGDTKSLNPTDLEAFEGVFQVTRVSTPYKLASRSFKREDTIIKVRENIFIGGDQFVVMAGPCSIESFENTDEIAKAVKASGATILRGGAFKPRTSPYAFQGMGLEGLKIMREVADKYDLAVVSEIMSEDMIEAFEPYVDIYQLGARNMQNFHLLKQLGARTKKPILLKRGLSATIEEWLMSAEYIMASGNENVILCERGIRTFEKYTRNTLDISAVLAIKELSHLPVIIDPSHAAGKYSMIEKLSMASYAVGADGLIVEVHPDPEHAMSDGAQSLKLEKFDHMMKELNKLSDVLDKKIK</sequence>
<dbReference type="InterPro" id="IPR041071">
    <property type="entry name" value="DAHP_snth_FXD"/>
</dbReference>
<keyword evidence="5" id="KW-1185">Reference proteome</keyword>
<dbReference type="PANTHER" id="PTHR43018:SF2">
    <property type="entry name" value="PHOSPHO-2-DEHYDRO-3-DEOXYHEPTONATE ALDOLASE"/>
    <property type="match status" value="1"/>
</dbReference>
<dbReference type="InterPro" id="IPR013785">
    <property type="entry name" value="Aldolase_TIM"/>
</dbReference>
<keyword evidence="1 4" id="KW-0808">Transferase</keyword>
<protein>
    <submittedName>
        <fullName evidence="4">3-deoxy-7-phosphoheptulonate synthase</fullName>
        <ecNumber evidence="4">2.5.1.54</ecNumber>
    </submittedName>
</protein>
<dbReference type="NCBIfam" id="NF006421">
    <property type="entry name" value="PRK08673.1"/>
    <property type="match status" value="1"/>
</dbReference>
<organism evidence="4 5">
    <name type="scientific">Paracholeplasma manati</name>
    <dbReference type="NCBI Taxonomy" id="591373"/>
    <lineage>
        <taxon>Bacteria</taxon>
        <taxon>Bacillati</taxon>
        <taxon>Mycoplasmatota</taxon>
        <taxon>Mollicutes</taxon>
        <taxon>Acholeplasmatales</taxon>
        <taxon>Acholeplasmataceae</taxon>
        <taxon>Paracholeplasma</taxon>
    </lineage>
</organism>
<evidence type="ECO:0000259" key="2">
    <source>
        <dbReference type="Pfam" id="PF00793"/>
    </source>
</evidence>
<dbReference type="EC" id="2.5.1.54" evidence="4"/>
<dbReference type="RefSeq" id="WP_263607864.1">
    <property type="nucleotide sequence ID" value="NZ_JAOVQM010000002.1"/>
</dbReference>
<dbReference type="Proteomes" id="UP001177160">
    <property type="component" value="Unassembled WGS sequence"/>
</dbReference>
<name>A0ABT2Y4Q5_9MOLU</name>
<evidence type="ECO:0000256" key="1">
    <source>
        <dbReference type="ARBA" id="ARBA00022679"/>
    </source>
</evidence>
<dbReference type="Gene3D" id="3.20.20.70">
    <property type="entry name" value="Aldolase class I"/>
    <property type="match status" value="1"/>
</dbReference>
<evidence type="ECO:0000313" key="5">
    <source>
        <dbReference type="Proteomes" id="UP001177160"/>
    </source>
</evidence>
<dbReference type="NCBIfam" id="TIGR01361">
    <property type="entry name" value="DAHP_synth_Bsub"/>
    <property type="match status" value="1"/>
</dbReference>
<dbReference type="EMBL" id="JAOVQM010000002">
    <property type="protein sequence ID" value="MCV2231713.1"/>
    <property type="molecule type" value="Genomic_DNA"/>
</dbReference>
<gene>
    <name evidence="4" type="primary">aroF</name>
    <name evidence="4" type="ORF">N7548_02625</name>
</gene>
<dbReference type="Gene3D" id="3.30.70.1140">
    <property type="entry name" value="Phospho-2-dehydro-3-deoxyheptonate aldolase, domain 1"/>
    <property type="match status" value="1"/>
</dbReference>